<sequence>MTITYNALSGALAAQAALNTVSQNLANQQTKGYTRQGVLLQATASDPGTLSAGNGVQVGSLLRFSDSYQLQQMWRANSAVGVRSQVQPYLTSLETVMSDDKSSISYGIDNFFKALNAASVDPTSTPLRQQVITTADSMAQQINSIYNLTTNQSISVQQQQASILPSLNESLAGIAALNKQIVSTTGAGTNTSALMDKREQLIDSVAQQVGVEVVYNPNGSVNVSLKSGEPLVVNDTASTLAYVNAGSSAPASLTLTYSNIKFTLDDTKVGGQLGGLGDFRQNTLAPLQTSIKEIAKQMSDNINAALTAGYKGNADPAIPGDQGDMGVALLDYNPASATGLLQVASGFKTSDLAFSSNGQPGDSGNLQLLVAIKSQDIQLTSLSGVVSAVQLGDADTQIVGQLGIISQQNQAQLATATTIRSQSEDDWKSTSAVNSDEEGINLVEFQNMYQANMKVIAVANTLFDATLQMFG</sequence>
<keyword evidence="10" id="KW-0969">Cilium</keyword>
<evidence type="ECO:0000259" key="9">
    <source>
        <dbReference type="Pfam" id="PF22638"/>
    </source>
</evidence>
<feature type="domain" description="Flagellar hook-associated protein FlgK helical" evidence="9">
    <location>
        <begin position="90"/>
        <end position="314"/>
    </location>
</feature>
<evidence type="ECO:0000256" key="3">
    <source>
        <dbReference type="ARBA" id="ARBA00009677"/>
    </source>
</evidence>
<reference evidence="10 11" key="1">
    <citation type="submission" date="2019-11" db="EMBL/GenBank/DDBJ databases">
        <title>Novel species isolated from a subtropical stream in China.</title>
        <authorList>
            <person name="Lu H."/>
        </authorList>
    </citation>
    <scope>NUCLEOTIDE SEQUENCE [LARGE SCALE GENOMIC DNA]</scope>
    <source>
        <strain evidence="10 11">FT25W</strain>
    </source>
</reference>
<gene>
    <name evidence="7 10" type="primary">flgK</name>
    <name evidence="10" type="ORF">GJ697_15050</name>
</gene>
<dbReference type="SUPFAM" id="SSF64518">
    <property type="entry name" value="Phase 1 flagellin"/>
    <property type="match status" value="1"/>
</dbReference>
<keyword evidence="6 7" id="KW-0975">Bacterial flagellum</keyword>
<dbReference type="GO" id="GO:0005198">
    <property type="term" value="F:structural molecule activity"/>
    <property type="evidence" value="ECO:0007669"/>
    <property type="project" value="UniProtKB-UniRule"/>
</dbReference>
<organism evidence="10 11">
    <name type="scientific">Duganella alba</name>
    <dbReference type="NCBI Taxonomy" id="2666081"/>
    <lineage>
        <taxon>Bacteria</taxon>
        <taxon>Pseudomonadati</taxon>
        <taxon>Pseudomonadota</taxon>
        <taxon>Betaproteobacteria</taxon>
        <taxon>Burkholderiales</taxon>
        <taxon>Oxalobacteraceae</taxon>
        <taxon>Telluria group</taxon>
        <taxon>Duganella</taxon>
    </lineage>
</organism>
<dbReference type="InterPro" id="IPR010930">
    <property type="entry name" value="Flg_bb/hook_C_dom"/>
</dbReference>
<evidence type="ECO:0000256" key="7">
    <source>
        <dbReference type="RuleBase" id="RU362065"/>
    </source>
</evidence>
<dbReference type="GO" id="GO:0044780">
    <property type="term" value="P:bacterial-type flagellum assembly"/>
    <property type="evidence" value="ECO:0007669"/>
    <property type="project" value="InterPro"/>
</dbReference>
<keyword evidence="5 7" id="KW-0964">Secreted</keyword>
<dbReference type="InterPro" id="IPR053927">
    <property type="entry name" value="FlgK_helical"/>
</dbReference>
<protein>
    <recommendedName>
        <fullName evidence="4 7">Flagellar hook-associated protein 1</fullName>
        <shortName evidence="7">HAP1</shortName>
    </recommendedName>
</protein>
<dbReference type="GO" id="GO:0005576">
    <property type="term" value="C:extracellular region"/>
    <property type="evidence" value="ECO:0007669"/>
    <property type="project" value="UniProtKB-SubCell"/>
</dbReference>
<dbReference type="PANTHER" id="PTHR30033">
    <property type="entry name" value="FLAGELLAR HOOK-ASSOCIATED PROTEIN 1"/>
    <property type="match status" value="1"/>
</dbReference>
<dbReference type="PANTHER" id="PTHR30033:SF1">
    <property type="entry name" value="FLAGELLAR HOOK-ASSOCIATED PROTEIN 1"/>
    <property type="match status" value="1"/>
</dbReference>
<dbReference type="GO" id="GO:0009424">
    <property type="term" value="C:bacterial-type flagellum hook"/>
    <property type="evidence" value="ECO:0007669"/>
    <property type="project" value="UniProtKB-UniRule"/>
</dbReference>
<dbReference type="RefSeq" id="WP_154362483.1">
    <property type="nucleotide sequence ID" value="NZ_WKJM01000011.1"/>
</dbReference>
<comment type="subcellular location">
    <subcellularLocation>
        <location evidence="1 7">Bacterial flagellum</location>
    </subcellularLocation>
    <subcellularLocation>
        <location evidence="2 7">Secreted</location>
    </subcellularLocation>
</comment>
<name>A0A6L5QI34_9BURK</name>
<comment type="similarity">
    <text evidence="3 7">Belongs to the flagella basal body rod proteins family.</text>
</comment>
<evidence type="ECO:0000256" key="6">
    <source>
        <dbReference type="ARBA" id="ARBA00023143"/>
    </source>
</evidence>
<evidence type="ECO:0000259" key="8">
    <source>
        <dbReference type="Pfam" id="PF06429"/>
    </source>
</evidence>
<dbReference type="Proteomes" id="UP000481037">
    <property type="component" value="Unassembled WGS sequence"/>
</dbReference>
<keyword evidence="10" id="KW-0966">Cell projection</keyword>
<dbReference type="AlphaFoldDB" id="A0A6L5QI34"/>
<dbReference type="NCBIfam" id="TIGR02492">
    <property type="entry name" value="flgK_ends"/>
    <property type="match status" value="1"/>
</dbReference>
<dbReference type="EMBL" id="WKJM01000011">
    <property type="protein sequence ID" value="MRX09158.1"/>
    <property type="molecule type" value="Genomic_DNA"/>
</dbReference>
<evidence type="ECO:0000256" key="5">
    <source>
        <dbReference type="ARBA" id="ARBA00022525"/>
    </source>
</evidence>
<dbReference type="PRINTS" id="PR01005">
    <property type="entry name" value="FLGHOOKAP1"/>
</dbReference>
<keyword evidence="10" id="KW-0282">Flagellum</keyword>
<feature type="domain" description="Flagellar basal-body/hook protein C-terminal" evidence="8">
    <location>
        <begin position="430"/>
        <end position="469"/>
    </location>
</feature>
<keyword evidence="11" id="KW-1185">Reference proteome</keyword>
<evidence type="ECO:0000256" key="2">
    <source>
        <dbReference type="ARBA" id="ARBA00004613"/>
    </source>
</evidence>
<dbReference type="Pfam" id="PF22638">
    <property type="entry name" value="FlgK_D1"/>
    <property type="match status" value="1"/>
</dbReference>
<evidence type="ECO:0000313" key="11">
    <source>
        <dbReference type="Proteomes" id="UP000481037"/>
    </source>
</evidence>
<evidence type="ECO:0000256" key="4">
    <source>
        <dbReference type="ARBA" id="ARBA00016244"/>
    </source>
</evidence>
<accession>A0A6L5QI34</accession>
<comment type="caution">
    <text evidence="10">The sequence shown here is derived from an EMBL/GenBank/DDBJ whole genome shotgun (WGS) entry which is preliminary data.</text>
</comment>
<evidence type="ECO:0000256" key="1">
    <source>
        <dbReference type="ARBA" id="ARBA00004365"/>
    </source>
</evidence>
<dbReference type="InterPro" id="IPR002371">
    <property type="entry name" value="FlgK"/>
</dbReference>
<evidence type="ECO:0000313" key="10">
    <source>
        <dbReference type="EMBL" id="MRX09158.1"/>
    </source>
</evidence>
<proteinExistence type="inferred from homology"/>
<dbReference type="Pfam" id="PF06429">
    <property type="entry name" value="Flg_bbr_C"/>
    <property type="match status" value="1"/>
</dbReference>